<keyword evidence="3" id="KW-1185">Reference proteome</keyword>
<comment type="caution">
    <text evidence="2">The sequence shown here is derived from an EMBL/GenBank/DDBJ whole genome shotgun (WGS) entry which is preliminary data.</text>
</comment>
<dbReference type="EMBL" id="AOLV01000012">
    <property type="protein sequence ID" value="EPX85915.1"/>
    <property type="molecule type" value="Genomic_DNA"/>
</dbReference>
<name>S9S6U4_9RHOB</name>
<dbReference type="RefSeq" id="WP_021097725.1">
    <property type="nucleotide sequence ID" value="NZ_KE557320.1"/>
</dbReference>
<dbReference type="STRING" id="1123069.ruthe_01636"/>
<dbReference type="AlphaFoldDB" id="S9S6U4"/>
<keyword evidence="1" id="KW-0472">Membrane</keyword>
<evidence type="ECO:0000256" key="1">
    <source>
        <dbReference type="SAM" id="Phobius"/>
    </source>
</evidence>
<sequence>MIFPLVGIVFGALYGALAARRRGGKVPDLLQWAAVWAIIMGLAGLFLSILLQRLVMA</sequence>
<dbReference type="Proteomes" id="UP000015346">
    <property type="component" value="Unassembled WGS sequence"/>
</dbReference>
<evidence type="ECO:0000313" key="2">
    <source>
        <dbReference type="EMBL" id="EPX85915.1"/>
    </source>
</evidence>
<feature type="transmembrane region" description="Helical" evidence="1">
    <location>
        <begin position="34"/>
        <end position="55"/>
    </location>
</feature>
<protein>
    <submittedName>
        <fullName evidence="2">Uncharacterized protein</fullName>
    </submittedName>
</protein>
<gene>
    <name evidence="2" type="ORF">ruthe_01636</name>
</gene>
<organism evidence="2 3">
    <name type="scientific">Rubellimicrobium thermophilum DSM 16684</name>
    <dbReference type="NCBI Taxonomy" id="1123069"/>
    <lineage>
        <taxon>Bacteria</taxon>
        <taxon>Pseudomonadati</taxon>
        <taxon>Pseudomonadota</taxon>
        <taxon>Alphaproteobacteria</taxon>
        <taxon>Rhodobacterales</taxon>
        <taxon>Roseobacteraceae</taxon>
        <taxon>Rubellimicrobium</taxon>
    </lineage>
</organism>
<proteinExistence type="predicted"/>
<evidence type="ECO:0000313" key="3">
    <source>
        <dbReference type="Proteomes" id="UP000015346"/>
    </source>
</evidence>
<reference evidence="2 3" key="1">
    <citation type="journal article" date="2013" name="Stand. Genomic Sci.">
        <title>Genome sequence of the reddish-pigmented Rubellimicrobium thermophilum type strain (DSM 16684(T)), a member of the Roseobacter clade.</title>
        <authorList>
            <person name="Fiebig A."/>
            <person name="Riedel T."/>
            <person name="Gronow S."/>
            <person name="Petersen J."/>
            <person name="Klenk H.P."/>
            <person name="Goker M."/>
        </authorList>
    </citation>
    <scope>NUCLEOTIDE SEQUENCE [LARGE SCALE GENOMIC DNA]</scope>
    <source>
        <strain evidence="2 3">DSM 16684</strain>
    </source>
</reference>
<keyword evidence="1" id="KW-1133">Transmembrane helix</keyword>
<dbReference type="HOGENOM" id="CLU_204531_0_0_5"/>
<keyword evidence="1" id="KW-0812">Transmembrane</keyword>
<accession>S9S6U4</accession>